<gene>
    <name evidence="1" type="ORF">Aru02nite_23860</name>
</gene>
<accession>A0A8J3NC91</accession>
<keyword evidence="2" id="KW-1185">Reference proteome</keyword>
<sequence>MMSLVPCRTCHGSGHVERPTAIVLRGSRGTVLAGHQCPACHGAGWYVSAAKPAHRPPE</sequence>
<organism evidence="1 2">
    <name type="scientific">Actinocatenispora rupis</name>
    <dbReference type="NCBI Taxonomy" id="519421"/>
    <lineage>
        <taxon>Bacteria</taxon>
        <taxon>Bacillati</taxon>
        <taxon>Actinomycetota</taxon>
        <taxon>Actinomycetes</taxon>
        <taxon>Micromonosporales</taxon>
        <taxon>Micromonosporaceae</taxon>
        <taxon>Actinocatenispora</taxon>
    </lineage>
</organism>
<dbReference type="SUPFAM" id="SSF57938">
    <property type="entry name" value="DnaJ/Hsp40 cysteine-rich domain"/>
    <property type="match status" value="1"/>
</dbReference>
<dbReference type="InterPro" id="IPR036410">
    <property type="entry name" value="HSP_DnaJ_Cys-rich_dom_sf"/>
</dbReference>
<reference evidence="1" key="1">
    <citation type="submission" date="2021-01" db="EMBL/GenBank/DDBJ databases">
        <title>Whole genome shotgun sequence of Actinocatenispora rupis NBRC 107355.</title>
        <authorList>
            <person name="Komaki H."/>
            <person name="Tamura T."/>
        </authorList>
    </citation>
    <scope>NUCLEOTIDE SEQUENCE</scope>
    <source>
        <strain evidence="1">NBRC 107355</strain>
    </source>
</reference>
<evidence type="ECO:0000313" key="1">
    <source>
        <dbReference type="EMBL" id="GID11497.1"/>
    </source>
</evidence>
<dbReference type="Gene3D" id="6.20.20.10">
    <property type="match status" value="1"/>
</dbReference>
<dbReference type="Proteomes" id="UP000612808">
    <property type="component" value="Unassembled WGS sequence"/>
</dbReference>
<dbReference type="AlphaFoldDB" id="A0A8J3NC91"/>
<name>A0A8J3NC91_9ACTN</name>
<evidence type="ECO:0000313" key="2">
    <source>
        <dbReference type="Proteomes" id="UP000612808"/>
    </source>
</evidence>
<protein>
    <submittedName>
        <fullName evidence="1">Uncharacterized protein</fullName>
    </submittedName>
</protein>
<dbReference type="EMBL" id="BOMB01000012">
    <property type="protein sequence ID" value="GID11497.1"/>
    <property type="molecule type" value="Genomic_DNA"/>
</dbReference>
<comment type="caution">
    <text evidence="1">The sequence shown here is derived from an EMBL/GenBank/DDBJ whole genome shotgun (WGS) entry which is preliminary data.</text>
</comment>
<proteinExistence type="predicted"/>